<proteinExistence type="predicted"/>
<comment type="caution">
    <text evidence="2">The sequence shown here is derived from an EMBL/GenBank/DDBJ whole genome shotgun (WGS) entry which is preliminary data.</text>
</comment>
<dbReference type="EMBL" id="BAABIG010000019">
    <property type="protein sequence ID" value="GAA4793112.1"/>
    <property type="molecule type" value="Genomic_DNA"/>
</dbReference>
<accession>A0ABP9BB47</accession>
<organism evidence="2 3">
    <name type="scientific">Streptomyces ziwulingensis</name>
    <dbReference type="NCBI Taxonomy" id="1045501"/>
    <lineage>
        <taxon>Bacteria</taxon>
        <taxon>Bacillati</taxon>
        <taxon>Actinomycetota</taxon>
        <taxon>Actinomycetes</taxon>
        <taxon>Kitasatosporales</taxon>
        <taxon>Streptomycetaceae</taxon>
        <taxon>Streptomyces</taxon>
    </lineage>
</organism>
<evidence type="ECO:0000313" key="3">
    <source>
        <dbReference type="Proteomes" id="UP001501265"/>
    </source>
</evidence>
<gene>
    <name evidence="2" type="ORF">GCM10023220_18800</name>
</gene>
<dbReference type="Proteomes" id="UP001501265">
    <property type="component" value="Unassembled WGS sequence"/>
</dbReference>
<evidence type="ECO:0008006" key="4">
    <source>
        <dbReference type="Google" id="ProtNLM"/>
    </source>
</evidence>
<keyword evidence="1" id="KW-0812">Transmembrane</keyword>
<evidence type="ECO:0000256" key="1">
    <source>
        <dbReference type="SAM" id="Phobius"/>
    </source>
</evidence>
<feature type="transmembrane region" description="Helical" evidence="1">
    <location>
        <begin position="104"/>
        <end position="126"/>
    </location>
</feature>
<feature type="transmembrane region" description="Helical" evidence="1">
    <location>
        <begin position="48"/>
        <end position="67"/>
    </location>
</feature>
<feature type="transmembrane region" description="Helical" evidence="1">
    <location>
        <begin position="74"/>
        <end position="92"/>
    </location>
</feature>
<protein>
    <recommendedName>
        <fullName evidence="4">DUF4345 domain-containing protein</fullName>
    </recommendedName>
</protein>
<sequence length="149" mass="15593">MSRREVLRAGLGGLAATQVALGLWVLLLPELFWKWPWVSHLPPYNEHLVRDFGGASVGLAVVLCAAVATMDRRLVLTALAAYLAASVPHLVFHTQHLATLSAASGAGFLALLGVAVVLPAVLLWLAADATAFAARRAPAGPGDLADDQV</sequence>
<dbReference type="RefSeq" id="WP_345618703.1">
    <property type="nucleotide sequence ID" value="NZ_BAABIG010000019.1"/>
</dbReference>
<keyword evidence="1" id="KW-0472">Membrane</keyword>
<evidence type="ECO:0000313" key="2">
    <source>
        <dbReference type="EMBL" id="GAA4793112.1"/>
    </source>
</evidence>
<reference evidence="3" key="1">
    <citation type="journal article" date="2019" name="Int. J. Syst. Evol. Microbiol.">
        <title>The Global Catalogue of Microorganisms (GCM) 10K type strain sequencing project: providing services to taxonomists for standard genome sequencing and annotation.</title>
        <authorList>
            <consortium name="The Broad Institute Genomics Platform"/>
            <consortium name="The Broad Institute Genome Sequencing Center for Infectious Disease"/>
            <person name="Wu L."/>
            <person name="Ma J."/>
        </authorList>
    </citation>
    <scope>NUCLEOTIDE SEQUENCE [LARGE SCALE GENOMIC DNA]</scope>
    <source>
        <strain evidence="3">JCM 18081</strain>
    </source>
</reference>
<name>A0ABP9BB47_9ACTN</name>
<feature type="transmembrane region" description="Helical" evidence="1">
    <location>
        <begin position="7"/>
        <end position="28"/>
    </location>
</feature>
<keyword evidence="3" id="KW-1185">Reference proteome</keyword>
<keyword evidence="1" id="KW-1133">Transmembrane helix</keyword>